<evidence type="ECO:0000313" key="1">
    <source>
        <dbReference type="EMBL" id="KAJ9655371.1"/>
    </source>
</evidence>
<comment type="caution">
    <text evidence="1">The sequence shown here is derived from an EMBL/GenBank/DDBJ whole genome shotgun (WGS) entry which is preliminary data.</text>
</comment>
<keyword evidence="2" id="KW-1185">Reference proteome</keyword>
<protein>
    <submittedName>
        <fullName evidence="1">Uncharacterized protein</fullName>
    </submittedName>
</protein>
<dbReference type="Proteomes" id="UP001172386">
    <property type="component" value="Unassembled WGS sequence"/>
</dbReference>
<organism evidence="1 2">
    <name type="scientific">Neophaeococcomyces mojaviensis</name>
    <dbReference type="NCBI Taxonomy" id="3383035"/>
    <lineage>
        <taxon>Eukaryota</taxon>
        <taxon>Fungi</taxon>
        <taxon>Dikarya</taxon>
        <taxon>Ascomycota</taxon>
        <taxon>Pezizomycotina</taxon>
        <taxon>Eurotiomycetes</taxon>
        <taxon>Chaetothyriomycetidae</taxon>
        <taxon>Chaetothyriales</taxon>
        <taxon>Chaetothyriales incertae sedis</taxon>
        <taxon>Neophaeococcomyces</taxon>
    </lineage>
</organism>
<evidence type="ECO:0000313" key="2">
    <source>
        <dbReference type="Proteomes" id="UP001172386"/>
    </source>
</evidence>
<proteinExistence type="predicted"/>
<accession>A0ACC3A4R1</accession>
<dbReference type="EMBL" id="JAPDRQ010000098">
    <property type="protein sequence ID" value="KAJ9655371.1"/>
    <property type="molecule type" value="Genomic_DNA"/>
</dbReference>
<gene>
    <name evidence="1" type="ORF">H2198_005745</name>
</gene>
<sequence>MPHQGSFVYNYALPIPEEDYHDHHGHSEAHGHSYMIPDQPVIRGIPRTAITVAPQDVFRGADRHGHSSMPNASTRYRDHNNDDIEWSNTNYTTSSRQALPRRISNHETMSDDYSYVANPAEISNEHSPGSSPNEGSYSIPFTKSKSKRYYCDFPECVDKNTGKRSSVGRKADLKRHVSTVHGGPTIDCPRPNCWRKGEDGFCRKDHRDEHLRGYHNREVPNKSNRTKRDT</sequence>
<name>A0ACC3A4R1_9EURO</name>
<reference evidence="1" key="1">
    <citation type="submission" date="2022-10" db="EMBL/GenBank/DDBJ databases">
        <title>Culturing micro-colonial fungi from biological soil crusts in the Mojave desert and describing Neophaeococcomyces mojavensis, and introducing the new genera and species Taxawa tesnikishii.</title>
        <authorList>
            <person name="Kurbessoian T."/>
            <person name="Stajich J.E."/>
        </authorList>
    </citation>
    <scope>NUCLEOTIDE SEQUENCE</scope>
    <source>
        <strain evidence="1">JES_112</strain>
    </source>
</reference>